<dbReference type="EMBL" id="ML975281">
    <property type="protein sequence ID" value="KAF1835859.1"/>
    <property type="molecule type" value="Genomic_DNA"/>
</dbReference>
<dbReference type="Proteomes" id="UP000800040">
    <property type="component" value="Unassembled WGS sequence"/>
</dbReference>
<gene>
    <name evidence="1" type="ORF">BDW02DRAFT_481004</name>
</gene>
<reference evidence="1" key="1">
    <citation type="submission" date="2020-01" db="EMBL/GenBank/DDBJ databases">
        <authorList>
            <consortium name="DOE Joint Genome Institute"/>
            <person name="Haridas S."/>
            <person name="Albert R."/>
            <person name="Binder M."/>
            <person name="Bloem J."/>
            <person name="Labutti K."/>
            <person name="Salamov A."/>
            <person name="Andreopoulos B."/>
            <person name="Baker S.E."/>
            <person name="Barry K."/>
            <person name="Bills G."/>
            <person name="Bluhm B.H."/>
            <person name="Cannon C."/>
            <person name="Castanera R."/>
            <person name="Culley D.E."/>
            <person name="Daum C."/>
            <person name="Ezra D."/>
            <person name="Gonzalez J.B."/>
            <person name="Henrissat B."/>
            <person name="Kuo A."/>
            <person name="Liang C."/>
            <person name="Lipzen A."/>
            <person name="Lutzoni F."/>
            <person name="Magnuson J."/>
            <person name="Mondo S."/>
            <person name="Nolan M."/>
            <person name="Ohm R."/>
            <person name="Pangilinan J."/>
            <person name="Park H.-J."/>
            <person name="Ramirez L."/>
            <person name="Alfaro M."/>
            <person name="Sun H."/>
            <person name="Tritt A."/>
            <person name="Yoshinaga Y."/>
            <person name="Zwiers L.-H."/>
            <person name="Turgeon B.G."/>
            <person name="Goodwin S.B."/>
            <person name="Spatafora J.W."/>
            <person name="Crous P.W."/>
            <person name="Grigoriev I.V."/>
        </authorList>
    </citation>
    <scope>NUCLEOTIDE SEQUENCE</scope>
    <source>
        <strain evidence="1">P77</strain>
    </source>
</reference>
<protein>
    <submittedName>
        <fullName evidence="1">Uncharacterized protein</fullName>
    </submittedName>
</protein>
<feature type="non-terminal residue" evidence="1">
    <location>
        <position position="1"/>
    </location>
</feature>
<keyword evidence="2" id="KW-1185">Reference proteome</keyword>
<evidence type="ECO:0000313" key="2">
    <source>
        <dbReference type="Proteomes" id="UP000800040"/>
    </source>
</evidence>
<dbReference type="AlphaFoldDB" id="A0A6A5KJ42"/>
<name>A0A6A5KJ42_9PLEO</name>
<organism evidence="1 2">
    <name type="scientific">Decorospora gaudefroyi</name>
    <dbReference type="NCBI Taxonomy" id="184978"/>
    <lineage>
        <taxon>Eukaryota</taxon>
        <taxon>Fungi</taxon>
        <taxon>Dikarya</taxon>
        <taxon>Ascomycota</taxon>
        <taxon>Pezizomycotina</taxon>
        <taxon>Dothideomycetes</taxon>
        <taxon>Pleosporomycetidae</taxon>
        <taxon>Pleosporales</taxon>
        <taxon>Pleosporineae</taxon>
        <taxon>Pleosporaceae</taxon>
        <taxon>Decorospora</taxon>
    </lineage>
</organism>
<evidence type="ECO:0000313" key="1">
    <source>
        <dbReference type="EMBL" id="KAF1835859.1"/>
    </source>
</evidence>
<dbReference type="OrthoDB" id="2275718at2759"/>
<sequence length="60" mass="6958">QSRAEQVSEAALRAEECKEMKRWAEGFRVNRPIPKDLLPILAKGDDKQMEIFLRNMSLGR</sequence>
<accession>A0A6A5KJ42</accession>
<proteinExistence type="predicted"/>
<feature type="non-terminal residue" evidence="1">
    <location>
        <position position="60"/>
    </location>
</feature>